<reference evidence="2" key="1">
    <citation type="journal article" date="2023" name="IScience">
        <title>Live-bearing cockroach genome reveals convergent evolutionary mechanisms linked to viviparity in insects and beyond.</title>
        <authorList>
            <person name="Fouks B."/>
            <person name="Harrison M.C."/>
            <person name="Mikhailova A.A."/>
            <person name="Marchal E."/>
            <person name="English S."/>
            <person name="Carruthers M."/>
            <person name="Jennings E.C."/>
            <person name="Chiamaka E.L."/>
            <person name="Frigard R.A."/>
            <person name="Pippel M."/>
            <person name="Attardo G.M."/>
            <person name="Benoit J.B."/>
            <person name="Bornberg-Bauer E."/>
            <person name="Tobe S.S."/>
        </authorList>
    </citation>
    <scope>NUCLEOTIDE SEQUENCE</scope>
    <source>
        <strain evidence="2">Stay&amp;Tobe</strain>
    </source>
</reference>
<organism evidence="2 3">
    <name type="scientific">Diploptera punctata</name>
    <name type="common">Pacific beetle cockroach</name>
    <dbReference type="NCBI Taxonomy" id="6984"/>
    <lineage>
        <taxon>Eukaryota</taxon>
        <taxon>Metazoa</taxon>
        <taxon>Ecdysozoa</taxon>
        <taxon>Arthropoda</taxon>
        <taxon>Hexapoda</taxon>
        <taxon>Insecta</taxon>
        <taxon>Pterygota</taxon>
        <taxon>Neoptera</taxon>
        <taxon>Polyneoptera</taxon>
        <taxon>Dictyoptera</taxon>
        <taxon>Blattodea</taxon>
        <taxon>Blaberoidea</taxon>
        <taxon>Blaberidae</taxon>
        <taxon>Diplopterinae</taxon>
        <taxon>Diploptera</taxon>
    </lineage>
</organism>
<sequence length="199" mass="22656">MNPVQLLLVVAVATASGLTDAYHRRQNHRHLLKVWQTLSDHFPEPYKSNCPGCVHTTSEVTALRIEMIKQQILKKLRLKVPPSVSMPLSTLPKPLANGTIIRNSGIVETSRNLDDFYGTTDQVIIFPQEDGKKCEPASCFTFRLPAELQSEDVTMAELWLYKERDETNSENQTLMLSEDANWYSNHSKKLIALHHINMK</sequence>
<accession>A0AAD7ZFA1</accession>
<feature type="non-terminal residue" evidence="2">
    <location>
        <position position="199"/>
    </location>
</feature>
<dbReference type="Gene3D" id="2.60.120.970">
    <property type="match status" value="1"/>
</dbReference>
<feature type="chain" id="PRO_5042288746" evidence="1">
    <location>
        <begin position="22"/>
        <end position="199"/>
    </location>
</feature>
<gene>
    <name evidence="2" type="ORF">L9F63_024798</name>
</gene>
<proteinExistence type="predicted"/>
<evidence type="ECO:0000313" key="2">
    <source>
        <dbReference type="EMBL" id="KAJ9579092.1"/>
    </source>
</evidence>
<evidence type="ECO:0000313" key="3">
    <source>
        <dbReference type="Proteomes" id="UP001233999"/>
    </source>
</evidence>
<feature type="signal peptide" evidence="1">
    <location>
        <begin position="1"/>
        <end position="21"/>
    </location>
</feature>
<dbReference type="EMBL" id="JASPKZ010008695">
    <property type="protein sequence ID" value="KAJ9579092.1"/>
    <property type="molecule type" value="Genomic_DNA"/>
</dbReference>
<name>A0AAD7ZFA1_DIPPU</name>
<keyword evidence="1" id="KW-0732">Signal</keyword>
<comment type="caution">
    <text evidence="2">The sequence shown here is derived from an EMBL/GenBank/DDBJ whole genome shotgun (WGS) entry which is preliminary data.</text>
</comment>
<keyword evidence="3" id="KW-1185">Reference proteome</keyword>
<dbReference type="Proteomes" id="UP001233999">
    <property type="component" value="Unassembled WGS sequence"/>
</dbReference>
<evidence type="ECO:0000256" key="1">
    <source>
        <dbReference type="SAM" id="SignalP"/>
    </source>
</evidence>
<protein>
    <submittedName>
        <fullName evidence="2">Uncharacterized protein</fullName>
    </submittedName>
</protein>
<reference evidence="2" key="2">
    <citation type="submission" date="2023-05" db="EMBL/GenBank/DDBJ databases">
        <authorList>
            <person name="Fouks B."/>
        </authorList>
    </citation>
    <scope>NUCLEOTIDE SEQUENCE</scope>
    <source>
        <strain evidence="2">Stay&amp;Tobe</strain>
        <tissue evidence="2">Testes</tissue>
    </source>
</reference>
<dbReference type="AlphaFoldDB" id="A0AAD7ZFA1"/>